<dbReference type="AlphaFoldDB" id="W4INC6"/>
<organism evidence="1 2">
    <name type="scientific">Plasmodium falciparum NF135/5.C10</name>
    <dbReference type="NCBI Taxonomy" id="1036726"/>
    <lineage>
        <taxon>Eukaryota</taxon>
        <taxon>Sar</taxon>
        <taxon>Alveolata</taxon>
        <taxon>Apicomplexa</taxon>
        <taxon>Aconoidasida</taxon>
        <taxon>Haemosporida</taxon>
        <taxon>Plasmodiidae</taxon>
        <taxon>Plasmodium</taxon>
        <taxon>Plasmodium (Laverania)</taxon>
    </lineage>
</organism>
<name>W4INC6_PLAFA</name>
<reference evidence="1 2" key="2">
    <citation type="submission" date="2013-02" db="EMBL/GenBank/DDBJ databases">
        <title>The Genome Sequence of Plasmodium falciparum NF135/5.C10.</title>
        <authorList>
            <consortium name="The Broad Institute Genome Sequencing Platform"/>
            <consortium name="The Broad Institute Genome Sequencing Center for Infectious Disease"/>
            <person name="Neafsey D."/>
            <person name="Cheeseman I."/>
            <person name="Volkman S."/>
            <person name="Adams J."/>
            <person name="Walker B."/>
            <person name="Young S.K."/>
            <person name="Zeng Q."/>
            <person name="Gargeya S."/>
            <person name="Fitzgerald M."/>
            <person name="Haas B."/>
            <person name="Abouelleil A."/>
            <person name="Alvarado L."/>
            <person name="Arachchi H.M."/>
            <person name="Berlin A.M."/>
            <person name="Chapman S.B."/>
            <person name="Dewar J."/>
            <person name="Goldberg J."/>
            <person name="Griggs A."/>
            <person name="Gujja S."/>
            <person name="Hansen M."/>
            <person name="Howarth C."/>
            <person name="Imamovic A."/>
            <person name="Larimer J."/>
            <person name="McCowan C."/>
            <person name="Murphy C."/>
            <person name="Neiman D."/>
            <person name="Pearson M."/>
            <person name="Priest M."/>
            <person name="Roberts A."/>
            <person name="Saif S."/>
            <person name="Shea T."/>
            <person name="Sisk P."/>
            <person name="Sykes S."/>
            <person name="Wortman J."/>
            <person name="Nusbaum C."/>
            <person name="Birren B."/>
        </authorList>
    </citation>
    <scope>NUCLEOTIDE SEQUENCE [LARGE SCALE GENOMIC DNA]</scope>
    <source>
        <strain evidence="1 2">NF135/5.C10</strain>
    </source>
</reference>
<sequence length="121" mass="14760">MFRSKAHFLMLANLKYLELQDLLLKRFQVFKNEEIRILKKENMKRILYEWAKFLIKENDNTNITYIPQKVLQNNKVQDILKNDIDCEWLVNKIHISNDEQINIHSSNNFEEFKKKKRCSPF</sequence>
<evidence type="ECO:0000313" key="1">
    <source>
        <dbReference type="EMBL" id="ETW45213.1"/>
    </source>
</evidence>
<accession>W4INC6</accession>
<dbReference type="EMBL" id="KI926019">
    <property type="protein sequence ID" value="ETW45213.1"/>
    <property type="molecule type" value="Genomic_DNA"/>
</dbReference>
<evidence type="ECO:0000313" key="2">
    <source>
        <dbReference type="Proteomes" id="UP000019114"/>
    </source>
</evidence>
<dbReference type="OrthoDB" id="360649at2759"/>
<dbReference type="Proteomes" id="UP000019114">
    <property type="component" value="Unassembled WGS sequence"/>
</dbReference>
<gene>
    <name evidence="1" type="ORF">PFNF135_00541</name>
</gene>
<protein>
    <submittedName>
        <fullName evidence="1">Uncharacterized protein</fullName>
    </submittedName>
</protein>
<proteinExistence type="predicted"/>
<reference evidence="1 2" key="1">
    <citation type="submission" date="2013-02" db="EMBL/GenBank/DDBJ databases">
        <title>The Genome Annotation of Plasmodium falciparum NF135/5.C10.</title>
        <authorList>
            <consortium name="The Broad Institute Genome Sequencing Platform"/>
            <consortium name="The Broad Institute Genome Sequencing Center for Infectious Disease"/>
            <person name="Neafsey D."/>
            <person name="Hoffman S."/>
            <person name="Volkman S."/>
            <person name="Rosenthal P."/>
            <person name="Walker B."/>
            <person name="Young S.K."/>
            <person name="Zeng Q."/>
            <person name="Gargeya S."/>
            <person name="Fitzgerald M."/>
            <person name="Haas B."/>
            <person name="Abouelleil A."/>
            <person name="Allen A.W."/>
            <person name="Alvarado L."/>
            <person name="Arachchi H.M."/>
            <person name="Berlin A.M."/>
            <person name="Chapman S.B."/>
            <person name="Gainer-Dewar J."/>
            <person name="Goldberg J."/>
            <person name="Griggs A."/>
            <person name="Gujja S."/>
            <person name="Hansen M."/>
            <person name="Howarth C."/>
            <person name="Imamovic A."/>
            <person name="Ireland A."/>
            <person name="Larimer J."/>
            <person name="McCowan C."/>
            <person name="Murphy C."/>
            <person name="Pearson M."/>
            <person name="Poon T.W."/>
            <person name="Priest M."/>
            <person name="Roberts A."/>
            <person name="Saif S."/>
            <person name="Shea T."/>
            <person name="Sisk P."/>
            <person name="Sykes S."/>
            <person name="Wortman J."/>
            <person name="Nusbaum C."/>
            <person name="Birren B."/>
        </authorList>
    </citation>
    <scope>NUCLEOTIDE SEQUENCE [LARGE SCALE GENOMIC DNA]</scope>
    <source>
        <strain evidence="1 2">NF135/5.C10</strain>
    </source>
</reference>